<evidence type="ECO:0000313" key="6">
    <source>
        <dbReference type="Proteomes" id="UP001519289"/>
    </source>
</evidence>
<keyword evidence="1 2" id="KW-0732">Signal</keyword>
<dbReference type="Pfam" id="PF02335">
    <property type="entry name" value="Cytochrom_C552"/>
    <property type="match status" value="1"/>
</dbReference>
<sequence length="466" mass="49914">MRMWKMIPAALIVGLGCLLALGIGANATGATANDQIPEYVGSQACLGCHTDHFTHWSETGHANDLVQLIRAKDFPGDISSAPPELQAELQKAQWLAFGERFLARSPETGQLMYLNVQWDAAAGQYVAYNGGSDFDARCASCHSTAWDASQSAWSEPGVGCEACHGPGREHILGKGDLSKIRSDFNSNTCLQCHTGARHGTNWEVSAHARSTAPVIRNENHEPDPNGVPYRDSCFECHSSDGFVAKLRGEEFSATANHPNNQPVGCAACHDPHGNGNPDQLRQSAEQLCLTCHSAGIPEGGSIPVTGRVGHHLQAEFLWGRGAAGGIKPTEGPHSQVACIECHMVGGDHSTKIAVPTQVAAGAQDSCTKCHTDSTPESRKAYLDTWQRTTGTMIDAAKKDIAVIEQAVAANPNLLDEAQALVFNTAKANLTFIEEDRSMGAHNFEYAMKILNSVSSQLKQVREAIGR</sequence>
<dbReference type="PROSITE" id="PS51257">
    <property type="entry name" value="PROKAR_LIPOPROTEIN"/>
    <property type="match status" value="1"/>
</dbReference>
<feature type="signal peptide" evidence="2">
    <location>
        <begin position="1"/>
        <end position="32"/>
    </location>
</feature>
<evidence type="ECO:0000256" key="1">
    <source>
        <dbReference type="ARBA" id="ARBA00022729"/>
    </source>
</evidence>
<dbReference type="PANTHER" id="PTHR35038">
    <property type="entry name" value="DISSIMILATORY SULFITE REDUCTASE SIRA"/>
    <property type="match status" value="1"/>
</dbReference>
<evidence type="ECO:0000256" key="2">
    <source>
        <dbReference type="SAM" id="SignalP"/>
    </source>
</evidence>
<comment type="caution">
    <text evidence="5">The sequence shown here is derived from an EMBL/GenBank/DDBJ whole genome shotgun (WGS) entry which is preliminary data.</text>
</comment>
<dbReference type="InterPro" id="IPR036280">
    <property type="entry name" value="Multihaem_cyt_sf"/>
</dbReference>
<dbReference type="Pfam" id="PF13435">
    <property type="entry name" value="Cytochrome_C554"/>
    <property type="match status" value="1"/>
</dbReference>
<dbReference type="InterPro" id="IPR003321">
    <property type="entry name" value="Cyt_c552"/>
</dbReference>
<evidence type="ECO:0000259" key="3">
    <source>
        <dbReference type="Pfam" id="PF09699"/>
    </source>
</evidence>
<dbReference type="NCBIfam" id="TIGR01905">
    <property type="entry name" value="paired_CXXCH_1"/>
    <property type="match status" value="1"/>
</dbReference>
<dbReference type="InterPro" id="IPR010177">
    <property type="entry name" value="Paired_CXXCH_1"/>
</dbReference>
<dbReference type="Gene3D" id="1.20.140.10">
    <property type="entry name" value="Butyryl-CoA Dehydrogenase, subunit A, domain 3"/>
    <property type="match status" value="1"/>
</dbReference>
<organism evidence="5 6">
    <name type="scientific">Symbiobacterium terraclitae</name>
    <dbReference type="NCBI Taxonomy" id="557451"/>
    <lineage>
        <taxon>Bacteria</taxon>
        <taxon>Bacillati</taxon>
        <taxon>Bacillota</taxon>
        <taxon>Clostridia</taxon>
        <taxon>Eubacteriales</taxon>
        <taxon>Symbiobacteriaceae</taxon>
        <taxon>Symbiobacterium</taxon>
    </lineage>
</organism>
<dbReference type="InterPro" id="IPR023155">
    <property type="entry name" value="Cyt_c-552/4"/>
</dbReference>
<name>A0ABS4JRJ7_9FIRM</name>
<dbReference type="Pfam" id="PF09699">
    <property type="entry name" value="Paired_CXXCH_1"/>
    <property type="match status" value="1"/>
</dbReference>
<keyword evidence="6" id="KW-1185">Reference proteome</keyword>
<feature type="chain" id="PRO_5046346688" evidence="2">
    <location>
        <begin position="33"/>
        <end position="466"/>
    </location>
</feature>
<dbReference type="Gene3D" id="1.10.1130.10">
    <property type="entry name" value="Flavocytochrome C3, Chain A"/>
    <property type="match status" value="3"/>
</dbReference>
<dbReference type="InterPro" id="IPR051829">
    <property type="entry name" value="Multiheme_Cytochr_ET"/>
</dbReference>
<protein>
    <submittedName>
        <fullName evidence="5">CXXCH cytochrome family protein</fullName>
    </submittedName>
</protein>
<proteinExistence type="predicted"/>
<feature type="domain" description="Cytochrome c-552/4" evidence="4">
    <location>
        <begin position="133"/>
        <end position="165"/>
    </location>
</feature>
<dbReference type="PANTHER" id="PTHR35038:SF8">
    <property type="entry name" value="C-TYPE POLYHEME CYTOCHROME OMCC"/>
    <property type="match status" value="1"/>
</dbReference>
<accession>A0ABS4JRJ7</accession>
<dbReference type="EMBL" id="JAGGLG010000010">
    <property type="protein sequence ID" value="MBP2018158.1"/>
    <property type="molecule type" value="Genomic_DNA"/>
</dbReference>
<dbReference type="SUPFAM" id="SSF48695">
    <property type="entry name" value="Multiheme cytochromes"/>
    <property type="match status" value="1"/>
</dbReference>
<dbReference type="RefSeq" id="WP_209466293.1">
    <property type="nucleotide sequence ID" value="NZ_JAGGLG010000010.1"/>
</dbReference>
<dbReference type="Proteomes" id="UP001519289">
    <property type="component" value="Unassembled WGS sequence"/>
</dbReference>
<reference evidence="5 6" key="1">
    <citation type="submission" date="2021-03" db="EMBL/GenBank/DDBJ databases">
        <title>Genomic Encyclopedia of Type Strains, Phase IV (KMG-IV): sequencing the most valuable type-strain genomes for metagenomic binning, comparative biology and taxonomic classification.</title>
        <authorList>
            <person name="Goeker M."/>
        </authorList>
    </citation>
    <scope>NUCLEOTIDE SEQUENCE [LARGE SCALE GENOMIC DNA]</scope>
    <source>
        <strain evidence="5 6">DSM 27138</strain>
    </source>
</reference>
<gene>
    <name evidence="5" type="ORF">J2Z79_001557</name>
</gene>
<evidence type="ECO:0000259" key="4">
    <source>
        <dbReference type="Pfam" id="PF13435"/>
    </source>
</evidence>
<feature type="domain" description="Doubled CXXCH motif" evidence="3">
    <location>
        <begin position="264"/>
        <end position="294"/>
    </location>
</feature>
<evidence type="ECO:0000313" key="5">
    <source>
        <dbReference type="EMBL" id="MBP2018158.1"/>
    </source>
</evidence>